<name>A0AAV7MV74_PLEWA</name>
<dbReference type="Proteomes" id="UP001066276">
    <property type="component" value="Chromosome 9"/>
</dbReference>
<keyword evidence="3" id="KW-1185">Reference proteome</keyword>
<reference evidence="2" key="1">
    <citation type="journal article" date="2022" name="bioRxiv">
        <title>Sequencing and chromosome-scale assembly of the giantPleurodeles waltlgenome.</title>
        <authorList>
            <person name="Brown T."/>
            <person name="Elewa A."/>
            <person name="Iarovenko S."/>
            <person name="Subramanian E."/>
            <person name="Araus A.J."/>
            <person name="Petzold A."/>
            <person name="Susuki M."/>
            <person name="Suzuki K.-i.T."/>
            <person name="Hayashi T."/>
            <person name="Toyoda A."/>
            <person name="Oliveira C."/>
            <person name="Osipova E."/>
            <person name="Leigh N.D."/>
            <person name="Simon A."/>
            <person name="Yun M.H."/>
        </authorList>
    </citation>
    <scope>NUCLEOTIDE SEQUENCE</scope>
    <source>
        <strain evidence="2">20211129_DDA</strain>
        <tissue evidence="2">Liver</tissue>
    </source>
</reference>
<comment type="caution">
    <text evidence="2">The sequence shown here is derived from an EMBL/GenBank/DDBJ whole genome shotgun (WGS) entry which is preliminary data.</text>
</comment>
<feature type="region of interest" description="Disordered" evidence="1">
    <location>
        <begin position="58"/>
        <end position="84"/>
    </location>
</feature>
<sequence length="84" mass="9611">MPPCNCQEMVAHNEYQELNTRNESRVLLIRISTCKCQKIQEHIHTHKIKSLNMKIRPKNSNVFENGTGGPARPPSYHPDQGSPM</sequence>
<gene>
    <name evidence="2" type="ORF">NDU88_003755</name>
</gene>
<dbReference type="AlphaFoldDB" id="A0AAV7MV74"/>
<dbReference type="EMBL" id="JANPWB010000013">
    <property type="protein sequence ID" value="KAJ1106354.1"/>
    <property type="molecule type" value="Genomic_DNA"/>
</dbReference>
<organism evidence="2 3">
    <name type="scientific">Pleurodeles waltl</name>
    <name type="common">Iberian ribbed newt</name>
    <dbReference type="NCBI Taxonomy" id="8319"/>
    <lineage>
        <taxon>Eukaryota</taxon>
        <taxon>Metazoa</taxon>
        <taxon>Chordata</taxon>
        <taxon>Craniata</taxon>
        <taxon>Vertebrata</taxon>
        <taxon>Euteleostomi</taxon>
        <taxon>Amphibia</taxon>
        <taxon>Batrachia</taxon>
        <taxon>Caudata</taxon>
        <taxon>Salamandroidea</taxon>
        <taxon>Salamandridae</taxon>
        <taxon>Pleurodelinae</taxon>
        <taxon>Pleurodeles</taxon>
    </lineage>
</organism>
<evidence type="ECO:0000256" key="1">
    <source>
        <dbReference type="SAM" id="MobiDB-lite"/>
    </source>
</evidence>
<protein>
    <submittedName>
        <fullName evidence="2">Uncharacterized protein</fullName>
    </submittedName>
</protein>
<evidence type="ECO:0000313" key="3">
    <source>
        <dbReference type="Proteomes" id="UP001066276"/>
    </source>
</evidence>
<proteinExistence type="predicted"/>
<accession>A0AAV7MV74</accession>
<evidence type="ECO:0000313" key="2">
    <source>
        <dbReference type="EMBL" id="KAJ1106354.1"/>
    </source>
</evidence>